<keyword evidence="2" id="KW-0812">Transmembrane</keyword>
<organism evidence="3 4">
    <name type="scientific">Rhynchospora tenuis</name>
    <dbReference type="NCBI Taxonomy" id="198213"/>
    <lineage>
        <taxon>Eukaryota</taxon>
        <taxon>Viridiplantae</taxon>
        <taxon>Streptophyta</taxon>
        <taxon>Embryophyta</taxon>
        <taxon>Tracheophyta</taxon>
        <taxon>Spermatophyta</taxon>
        <taxon>Magnoliopsida</taxon>
        <taxon>Liliopsida</taxon>
        <taxon>Poales</taxon>
        <taxon>Cyperaceae</taxon>
        <taxon>Cyperoideae</taxon>
        <taxon>Rhynchosporeae</taxon>
        <taxon>Rhynchospora</taxon>
    </lineage>
</organism>
<evidence type="ECO:0000313" key="4">
    <source>
        <dbReference type="Proteomes" id="UP001210211"/>
    </source>
</evidence>
<keyword evidence="2" id="KW-0472">Membrane</keyword>
<feature type="transmembrane region" description="Helical" evidence="2">
    <location>
        <begin position="37"/>
        <end position="63"/>
    </location>
</feature>
<dbReference type="Proteomes" id="UP001210211">
    <property type="component" value="Unassembled WGS sequence"/>
</dbReference>
<dbReference type="EMBL" id="JAMRDG010000001">
    <property type="protein sequence ID" value="KAJ3701486.1"/>
    <property type="molecule type" value="Genomic_DNA"/>
</dbReference>
<sequence length="224" mass="24109">MQSINLISAVSEAKGGRMRMGSSNGGALMARINGRRILAMVVTALAIFSVGFFTMAIAPGIYWPLLHGTSEMARERESQHGVSLSQRKLLAHGIMTSNLSSPAPEMSSFTTERVGDGGCSKDDIVIHQGATSPLPNGIPTYTVQVLNVCAQKADTGCELGQIHFSCGWFSSARLINPRVFRRLHFDDCLLNDGRPLPSGSSLSFQYANTYQYQLSVSTATCVST</sequence>
<dbReference type="AlphaFoldDB" id="A0AAD6EUC8"/>
<evidence type="ECO:0000256" key="1">
    <source>
        <dbReference type="ARBA" id="ARBA00022729"/>
    </source>
</evidence>
<dbReference type="InterPro" id="IPR040361">
    <property type="entry name" value="TPD1"/>
</dbReference>
<keyword evidence="1" id="KW-0732">Signal</keyword>
<evidence type="ECO:0000313" key="3">
    <source>
        <dbReference type="EMBL" id="KAJ3701486.1"/>
    </source>
</evidence>
<gene>
    <name evidence="3" type="ORF">LUZ61_005191</name>
</gene>
<accession>A0AAD6EUC8</accession>
<dbReference type="PANTHER" id="PTHR33184">
    <property type="entry name" value="PROTEIN TAPETUM DETERMINANT 1-LIKE-RELATED"/>
    <property type="match status" value="1"/>
</dbReference>
<dbReference type="GO" id="GO:0001709">
    <property type="term" value="P:cell fate determination"/>
    <property type="evidence" value="ECO:0007669"/>
    <property type="project" value="TreeGrafter"/>
</dbReference>
<keyword evidence="4" id="KW-1185">Reference proteome</keyword>
<comment type="caution">
    <text evidence="3">The sequence shown here is derived from an EMBL/GenBank/DDBJ whole genome shotgun (WGS) entry which is preliminary data.</text>
</comment>
<reference evidence="3 4" key="1">
    <citation type="journal article" date="2022" name="Cell">
        <title>Repeat-based holocentromeres influence genome architecture and karyotype evolution.</title>
        <authorList>
            <person name="Hofstatter P.G."/>
            <person name="Thangavel G."/>
            <person name="Lux T."/>
            <person name="Neumann P."/>
            <person name="Vondrak T."/>
            <person name="Novak P."/>
            <person name="Zhang M."/>
            <person name="Costa L."/>
            <person name="Castellani M."/>
            <person name="Scott A."/>
            <person name="Toegelov H."/>
            <person name="Fuchs J."/>
            <person name="Mata-Sucre Y."/>
            <person name="Dias Y."/>
            <person name="Vanzela A.L.L."/>
            <person name="Huettel B."/>
            <person name="Almeida C.C.S."/>
            <person name="Simkova H."/>
            <person name="Souza G."/>
            <person name="Pedrosa-Harand A."/>
            <person name="Macas J."/>
            <person name="Mayer K.F.X."/>
            <person name="Houben A."/>
            <person name="Marques A."/>
        </authorList>
    </citation>
    <scope>NUCLEOTIDE SEQUENCE [LARGE SCALE GENOMIC DNA]</scope>
    <source>
        <strain evidence="3">RhyTen1mFocal</strain>
    </source>
</reference>
<name>A0AAD6EUC8_9POAL</name>
<evidence type="ECO:0000256" key="2">
    <source>
        <dbReference type="SAM" id="Phobius"/>
    </source>
</evidence>
<proteinExistence type="predicted"/>
<protein>
    <submittedName>
        <fullName evidence="3">Uncharacterized protein</fullName>
    </submittedName>
</protein>
<keyword evidence="2" id="KW-1133">Transmembrane helix</keyword>
<dbReference type="Pfam" id="PF24068">
    <property type="entry name" value="TPD1_C"/>
    <property type="match status" value="1"/>
</dbReference>
<dbReference type="PANTHER" id="PTHR33184:SF67">
    <property type="entry name" value="PROTEIN TAPETUM DETERMINANT 1"/>
    <property type="match status" value="1"/>
</dbReference>